<evidence type="ECO:0000256" key="1">
    <source>
        <dbReference type="SAM" id="MobiDB-lite"/>
    </source>
</evidence>
<name>A0A7I8I990_SPIIN</name>
<proteinExistence type="predicted"/>
<gene>
    <name evidence="2" type="ORF">SI7747_01000222</name>
</gene>
<protein>
    <submittedName>
        <fullName evidence="2">Uncharacterized protein</fullName>
    </submittedName>
</protein>
<dbReference type="EMBL" id="CACRZD030000001">
    <property type="protein sequence ID" value="CAA6653632.1"/>
    <property type="molecule type" value="Genomic_DNA"/>
</dbReference>
<dbReference type="Proteomes" id="UP001189122">
    <property type="component" value="Unassembled WGS sequence"/>
</dbReference>
<dbReference type="EMBL" id="LR743588">
    <property type="protein sequence ID" value="CAA2613817.1"/>
    <property type="molecule type" value="Genomic_DNA"/>
</dbReference>
<reference evidence="2 3" key="1">
    <citation type="submission" date="2019-12" db="EMBL/GenBank/DDBJ databases">
        <authorList>
            <person name="Scholz U."/>
            <person name="Mascher M."/>
            <person name="Fiebig A."/>
        </authorList>
    </citation>
    <scope>NUCLEOTIDE SEQUENCE</scope>
</reference>
<organism evidence="2">
    <name type="scientific">Spirodela intermedia</name>
    <name type="common">Intermediate duckweed</name>
    <dbReference type="NCBI Taxonomy" id="51605"/>
    <lineage>
        <taxon>Eukaryota</taxon>
        <taxon>Viridiplantae</taxon>
        <taxon>Streptophyta</taxon>
        <taxon>Embryophyta</taxon>
        <taxon>Tracheophyta</taxon>
        <taxon>Spermatophyta</taxon>
        <taxon>Magnoliopsida</taxon>
        <taxon>Liliopsida</taxon>
        <taxon>Araceae</taxon>
        <taxon>Lemnoideae</taxon>
        <taxon>Spirodela</taxon>
    </lineage>
</organism>
<evidence type="ECO:0000313" key="2">
    <source>
        <dbReference type="EMBL" id="CAA2613817.1"/>
    </source>
</evidence>
<accession>A0A7I8I990</accession>
<dbReference type="AlphaFoldDB" id="A0A7I8I990"/>
<sequence length="356" mass="39158">MHITEHSLSCQSLCRIWFKHPSNKVLCIIRNQGPRIPIEKLTGPKWRNSTEQNVKDHSRTPDIYFRPVVSFQNLRGHGGVPGFKPGLKKTDSPKSMALSGEFSFLFANRKFSGLRKDEVVGVEKRGTYLHNLNDGLRNGGGGPLRVVPPRNDAIEELPSLAELHNQVDIPFIFVGILELHYIGVARQMPHDLHLPPHILNINGGPKLLLRDRLAGEDLPGGLVSAKVGNSELPSAELRPEHVMAGDVLRRGLHQHGELAAIGRAPVIVQSIGVGLRLLLLLRSPLLRTAGGGPTAVPHGGQSQDLISLRCPPATENPEGNRPEKSWARLKFPFEELGKGENPGRCRGKPETRRRDG</sequence>
<feature type="region of interest" description="Disordered" evidence="1">
    <location>
        <begin position="332"/>
        <end position="356"/>
    </location>
</feature>
<evidence type="ECO:0000313" key="3">
    <source>
        <dbReference type="Proteomes" id="UP001189122"/>
    </source>
</evidence>
<keyword evidence="3" id="KW-1185">Reference proteome</keyword>